<dbReference type="PANTHER" id="PTHR36439">
    <property type="entry name" value="BLL4334 PROTEIN"/>
    <property type="match status" value="1"/>
</dbReference>
<name>A0A930YIG8_9ACTN</name>
<dbReference type="Gene3D" id="3.30.70.1280">
    <property type="entry name" value="SP0830-like domains"/>
    <property type="match status" value="1"/>
</dbReference>
<reference evidence="1" key="1">
    <citation type="submission" date="2020-11" db="EMBL/GenBank/DDBJ databases">
        <title>Nocardioides sp. nov., isolated from Soil of Cynanchum wilfordii Hemsley rhizosphere.</title>
        <authorList>
            <person name="Lee J.-S."/>
            <person name="Suh M.K."/>
            <person name="Kim J.-S."/>
        </authorList>
    </citation>
    <scope>NUCLEOTIDE SEQUENCE</scope>
    <source>
        <strain evidence="1">KCTC 19275</strain>
    </source>
</reference>
<gene>
    <name evidence="1" type="ORF">ISU07_12735</name>
</gene>
<protein>
    <submittedName>
        <fullName evidence="1">DUF1697 domain-containing protein</fullName>
    </submittedName>
</protein>
<dbReference type="PANTHER" id="PTHR36439:SF1">
    <property type="entry name" value="DUF1697 DOMAIN-CONTAINING PROTEIN"/>
    <property type="match status" value="1"/>
</dbReference>
<sequence length="179" mass="19585">MPTYVAFLRAINLGPTRKFPKAKIVEAVEDCGFTDVETYINTGNVRFASSLRSRAKVEKELEQAFRKHAGFEVPTIVMTPAELRQVATDAVAVAEKHQNTGAHYVSLLKEKPAAADVKKLEDLDHGEDLAVVKGRGAHLLVVTPSARGRLSNAMVEKLLGVATNRNLTVVKHLAEKWGD</sequence>
<accession>A0A930YIG8</accession>
<comment type="caution">
    <text evidence="1">The sequence shown here is derived from an EMBL/GenBank/DDBJ whole genome shotgun (WGS) entry which is preliminary data.</text>
</comment>
<dbReference type="RefSeq" id="WP_194707181.1">
    <property type="nucleotide sequence ID" value="NZ_JADKPN010000007.1"/>
</dbReference>
<dbReference type="Proteomes" id="UP000640489">
    <property type="component" value="Unassembled WGS sequence"/>
</dbReference>
<evidence type="ECO:0000313" key="1">
    <source>
        <dbReference type="EMBL" id="MBF4763994.1"/>
    </source>
</evidence>
<dbReference type="PIRSF" id="PIRSF008502">
    <property type="entry name" value="UCP008502"/>
    <property type="match status" value="1"/>
</dbReference>
<proteinExistence type="predicted"/>
<dbReference type="InterPro" id="IPR012545">
    <property type="entry name" value="DUF1697"/>
</dbReference>
<organism evidence="1 2">
    <name type="scientific">Nocardioides islandensis</name>
    <dbReference type="NCBI Taxonomy" id="433663"/>
    <lineage>
        <taxon>Bacteria</taxon>
        <taxon>Bacillati</taxon>
        <taxon>Actinomycetota</taxon>
        <taxon>Actinomycetes</taxon>
        <taxon>Propionibacteriales</taxon>
        <taxon>Nocardioidaceae</taxon>
        <taxon>Nocardioides</taxon>
    </lineage>
</organism>
<evidence type="ECO:0000313" key="2">
    <source>
        <dbReference type="Proteomes" id="UP000640489"/>
    </source>
</evidence>
<dbReference type="SUPFAM" id="SSF160379">
    <property type="entry name" value="SP0830-like"/>
    <property type="match status" value="1"/>
</dbReference>
<dbReference type="EMBL" id="JADKPN010000007">
    <property type="protein sequence ID" value="MBF4763994.1"/>
    <property type="molecule type" value="Genomic_DNA"/>
</dbReference>
<dbReference type="AlphaFoldDB" id="A0A930YIG8"/>
<keyword evidence="2" id="KW-1185">Reference proteome</keyword>
<dbReference type="Pfam" id="PF08002">
    <property type="entry name" value="DUF1697"/>
    <property type="match status" value="1"/>
</dbReference>